<dbReference type="AlphaFoldDB" id="A0A267EI27"/>
<organism evidence="2 3">
    <name type="scientific">Macrostomum lignano</name>
    <dbReference type="NCBI Taxonomy" id="282301"/>
    <lineage>
        <taxon>Eukaryota</taxon>
        <taxon>Metazoa</taxon>
        <taxon>Spiralia</taxon>
        <taxon>Lophotrochozoa</taxon>
        <taxon>Platyhelminthes</taxon>
        <taxon>Rhabditophora</taxon>
        <taxon>Macrostomorpha</taxon>
        <taxon>Macrostomida</taxon>
        <taxon>Macrostomidae</taxon>
        <taxon>Macrostomum</taxon>
    </lineage>
</organism>
<protein>
    <recommendedName>
        <fullName evidence="4">SUEL-type lectin domain-containing protein</fullName>
    </recommendedName>
</protein>
<dbReference type="EMBL" id="NIVC01002065">
    <property type="protein sequence ID" value="PAA61151.1"/>
    <property type="molecule type" value="Genomic_DNA"/>
</dbReference>
<gene>
    <name evidence="2" type="ORF">BOX15_Mlig016899g1</name>
</gene>
<keyword evidence="3" id="KW-1185">Reference proteome</keyword>
<evidence type="ECO:0000313" key="3">
    <source>
        <dbReference type="Proteomes" id="UP000215902"/>
    </source>
</evidence>
<evidence type="ECO:0000256" key="1">
    <source>
        <dbReference type="SAM" id="SignalP"/>
    </source>
</evidence>
<evidence type="ECO:0000313" key="2">
    <source>
        <dbReference type="EMBL" id="PAA61151.1"/>
    </source>
</evidence>
<evidence type="ECO:0008006" key="4">
    <source>
        <dbReference type="Google" id="ProtNLM"/>
    </source>
</evidence>
<dbReference type="Proteomes" id="UP000215902">
    <property type="component" value="Unassembled WGS sequence"/>
</dbReference>
<feature type="signal peptide" evidence="1">
    <location>
        <begin position="1"/>
        <end position="35"/>
    </location>
</feature>
<name>A0A267EI27_9PLAT</name>
<keyword evidence="1" id="KW-0732">Signal</keyword>
<sequence>IHFEHCKFAKQELIMHRYCLALLLLLLQLAQLPLASSSLRAHRSLLPNGCPLPLPSLVGCDDRLAGRVHLHSKAPSPMPLNNSTTSSSAEIHEVSGCKRVSVHQIEGRRCRGGTVSKACYVTEACEDPRRCREVPEPRRQLAEVFLGPCLGEFAYQWVPVTASRCLPVRH</sequence>
<comment type="caution">
    <text evidence="2">The sequence shown here is derived from an EMBL/GenBank/DDBJ whole genome shotgun (WGS) entry which is preliminary data.</text>
</comment>
<feature type="chain" id="PRO_5012967056" description="SUEL-type lectin domain-containing protein" evidence="1">
    <location>
        <begin position="36"/>
        <end position="170"/>
    </location>
</feature>
<proteinExistence type="predicted"/>
<reference evidence="2 3" key="1">
    <citation type="submission" date="2017-06" db="EMBL/GenBank/DDBJ databases">
        <title>A platform for efficient transgenesis in Macrostomum lignano, a flatworm model organism for stem cell research.</title>
        <authorList>
            <person name="Berezikov E."/>
        </authorList>
    </citation>
    <scope>NUCLEOTIDE SEQUENCE [LARGE SCALE GENOMIC DNA]</scope>
    <source>
        <strain evidence="2">DV1</strain>
        <tissue evidence="2">Whole organism</tissue>
    </source>
</reference>
<accession>A0A267EI27</accession>
<feature type="non-terminal residue" evidence="2">
    <location>
        <position position="1"/>
    </location>
</feature>